<dbReference type="AlphaFoldDB" id="A0AA36EFP2"/>
<evidence type="ECO:0000313" key="1">
    <source>
        <dbReference type="EMBL" id="CAI9294429.1"/>
    </source>
</evidence>
<reference evidence="1" key="1">
    <citation type="submission" date="2023-04" db="EMBL/GenBank/DDBJ databases">
        <authorList>
            <person name="Vijverberg K."/>
            <person name="Xiong W."/>
            <person name="Schranz E."/>
        </authorList>
    </citation>
    <scope>NUCLEOTIDE SEQUENCE</scope>
</reference>
<evidence type="ECO:0000313" key="2">
    <source>
        <dbReference type="Proteomes" id="UP001177003"/>
    </source>
</evidence>
<dbReference type="EMBL" id="OX465083">
    <property type="protein sequence ID" value="CAI9294429.1"/>
    <property type="molecule type" value="Genomic_DNA"/>
</dbReference>
<protein>
    <submittedName>
        <fullName evidence="1">Uncharacterized protein</fullName>
    </submittedName>
</protein>
<accession>A0AA36EFP2</accession>
<name>A0AA36EFP2_LACSI</name>
<gene>
    <name evidence="1" type="ORF">LSALG_LOCUS33411</name>
</gene>
<proteinExistence type="predicted"/>
<keyword evidence="2" id="KW-1185">Reference proteome</keyword>
<dbReference type="Proteomes" id="UP001177003">
    <property type="component" value="Chromosome 7"/>
</dbReference>
<sequence>MLVNESRKTHKYVFRQFTTSLPRKETNDDPKMVQPEHRAKVIKQRNAYPRARALVWLTIDGQAMPRQRMIRDSNRIFARVKDEPKPFGMKKLRARNQKYSDGVSITLTHKLYCIIELSNVYDEQNKTLKNHVKHKIDRRTEKSG</sequence>
<organism evidence="1 2">
    <name type="scientific">Lactuca saligna</name>
    <name type="common">Willowleaf lettuce</name>
    <dbReference type="NCBI Taxonomy" id="75948"/>
    <lineage>
        <taxon>Eukaryota</taxon>
        <taxon>Viridiplantae</taxon>
        <taxon>Streptophyta</taxon>
        <taxon>Embryophyta</taxon>
        <taxon>Tracheophyta</taxon>
        <taxon>Spermatophyta</taxon>
        <taxon>Magnoliopsida</taxon>
        <taxon>eudicotyledons</taxon>
        <taxon>Gunneridae</taxon>
        <taxon>Pentapetalae</taxon>
        <taxon>asterids</taxon>
        <taxon>campanulids</taxon>
        <taxon>Asterales</taxon>
        <taxon>Asteraceae</taxon>
        <taxon>Cichorioideae</taxon>
        <taxon>Cichorieae</taxon>
        <taxon>Lactucinae</taxon>
        <taxon>Lactuca</taxon>
    </lineage>
</organism>